<feature type="compositionally biased region" description="Basic and acidic residues" evidence="1">
    <location>
        <begin position="99"/>
        <end position="111"/>
    </location>
</feature>
<accession>Q6K9D9</accession>
<gene>
    <name evidence="3" type="primary">OJ1471_E11.21</name>
</gene>
<feature type="chain" id="PRO_5004275616" evidence="2">
    <location>
        <begin position="35"/>
        <end position="304"/>
    </location>
</feature>
<protein>
    <submittedName>
        <fullName evidence="3">Uncharacterized protein</fullName>
    </submittedName>
</protein>
<dbReference type="EMBL" id="AP004062">
    <property type="protein sequence ID" value="BAD22991.1"/>
    <property type="molecule type" value="Genomic_DNA"/>
</dbReference>
<feature type="signal peptide" evidence="2">
    <location>
        <begin position="1"/>
        <end position="34"/>
    </location>
</feature>
<evidence type="ECO:0000313" key="4">
    <source>
        <dbReference type="Proteomes" id="UP000000763"/>
    </source>
</evidence>
<feature type="compositionally biased region" description="Basic and acidic residues" evidence="1">
    <location>
        <begin position="70"/>
        <end position="82"/>
    </location>
</feature>
<reference evidence="4" key="2">
    <citation type="journal article" date="2008" name="Nucleic Acids Res.">
        <title>The rice annotation project database (RAP-DB): 2008 update.</title>
        <authorList>
            <consortium name="The rice annotation project (RAP)"/>
        </authorList>
    </citation>
    <scope>GENOME REANNOTATION</scope>
    <source>
        <strain evidence="4">cv. Nipponbare</strain>
    </source>
</reference>
<sequence>MPAPYVAVPREGNGFDRGLIELLLLVLVPTVDEAVDFLNDDEAVDGRVRARPPESKPMRRTRQNGEDDGELARRPARAEDRPAAVVAGPGGVRGGTESSDARAEARGEGGRRGRLRAGDDEEQEKAPAPPVAVAELCRRGSARRLRPRRRKPHRHQVPSPPSSFAAAELPRRHRACLRRDRSRSLRPGRSSSSSSSSTAAADLGPSSSPSGHVPGPGLELLVAGVPDICSGPAVLTGWATTARARLRRDRVGSPPPARRPPPAWTPARAAPPPLPSPPVCSLLRLRGLGDGTGVQDGNDRNNGG</sequence>
<evidence type="ECO:0000256" key="2">
    <source>
        <dbReference type="SAM" id="SignalP"/>
    </source>
</evidence>
<dbReference type="Proteomes" id="UP000000763">
    <property type="component" value="Chromosome 2"/>
</dbReference>
<feature type="compositionally biased region" description="Basic and acidic residues" evidence="1">
    <location>
        <begin position="48"/>
        <end position="57"/>
    </location>
</feature>
<organism evidence="3 4">
    <name type="scientific">Oryza sativa subsp. japonica</name>
    <name type="common">Rice</name>
    <dbReference type="NCBI Taxonomy" id="39947"/>
    <lineage>
        <taxon>Eukaryota</taxon>
        <taxon>Viridiplantae</taxon>
        <taxon>Streptophyta</taxon>
        <taxon>Embryophyta</taxon>
        <taxon>Tracheophyta</taxon>
        <taxon>Spermatophyta</taxon>
        <taxon>Magnoliopsida</taxon>
        <taxon>Liliopsida</taxon>
        <taxon>Poales</taxon>
        <taxon>Poaceae</taxon>
        <taxon>BOP clade</taxon>
        <taxon>Oryzoideae</taxon>
        <taxon>Oryzeae</taxon>
        <taxon>Oryzinae</taxon>
        <taxon>Oryza</taxon>
        <taxon>Oryza sativa</taxon>
    </lineage>
</organism>
<feature type="compositionally biased region" description="Low complexity" evidence="1">
    <location>
        <begin position="187"/>
        <end position="197"/>
    </location>
</feature>
<keyword evidence="2" id="KW-0732">Signal</keyword>
<feature type="compositionally biased region" description="Pro residues" evidence="1">
    <location>
        <begin position="253"/>
        <end position="278"/>
    </location>
</feature>
<feature type="region of interest" description="Disordered" evidence="1">
    <location>
        <begin position="48"/>
        <end position="219"/>
    </location>
</feature>
<reference evidence="4" key="1">
    <citation type="journal article" date="2005" name="Nature">
        <title>The map-based sequence of the rice genome.</title>
        <authorList>
            <consortium name="International rice genome sequencing project (IRGSP)"/>
            <person name="Matsumoto T."/>
            <person name="Wu J."/>
            <person name="Kanamori H."/>
            <person name="Katayose Y."/>
            <person name="Fujisawa M."/>
            <person name="Namiki N."/>
            <person name="Mizuno H."/>
            <person name="Yamamoto K."/>
            <person name="Antonio B.A."/>
            <person name="Baba T."/>
            <person name="Sakata K."/>
            <person name="Nagamura Y."/>
            <person name="Aoki H."/>
            <person name="Arikawa K."/>
            <person name="Arita K."/>
            <person name="Bito T."/>
            <person name="Chiden Y."/>
            <person name="Fujitsuka N."/>
            <person name="Fukunaka R."/>
            <person name="Hamada M."/>
            <person name="Harada C."/>
            <person name="Hayashi A."/>
            <person name="Hijishita S."/>
            <person name="Honda M."/>
            <person name="Hosokawa S."/>
            <person name="Ichikawa Y."/>
            <person name="Idonuma A."/>
            <person name="Iijima M."/>
            <person name="Ikeda M."/>
            <person name="Ikeno M."/>
            <person name="Ito K."/>
            <person name="Ito S."/>
            <person name="Ito T."/>
            <person name="Ito Y."/>
            <person name="Ito Y."/>
            <person name="Iwabuchi A."/>
            <person name="Kamiya K."/>
            <person name="Karasawa W."/>
            <person name="Kurita K."/>
            <person name="Katagiri S."/>
            <person name="Kikuta A."/>
            <person name="Kobayashi H."/>
            <person name="Kobayashi N."/>
            <person name="Machita K."/>
            <person name="Maehara T."/>
            <person name="Masukawa M."/>
            <person name="Mizubayashi T."/>
            <person name="Mukai Y."/>
            <person name="Nagasaki H."/>
            <person name="Nagata Y."/>
            <person name="Naito S."/>
            <person name="Nakashima M."/>
            <person name="Nakama Y."/>
            <person name="Nakamichi Y."/>
            <person name="Nakamura M."/>
            <person name="Meguro A."/>
            <person name="Negishi M."/>
            <person name="Ohta I."/>
            <person name="Ohta T."/>
            <person name="Okamoto M."/>
            <person name="Ono N."/>
            <person name="Saji S."/>
            <person name="Sakaguchi M."/>
            <person name="Sakai K."/>
            <person name="Shibata M."/>
            <person name="Shimokawa T."/>
            <person name="Song J."/>
            <person name="Takazaki Y."/>
            <person name="Terasawa K."/>
            <person name="Tsugane M."/>
            <person name="Tsuji K."/>
            <person name="Ueda S."/>
            <person name="Waki K."/>
            <person name="Yamagata H."/>
            <person name="Yamamoto M."/>
            <person name="Yamamoto S."/>
            <person name="Yamane H."/>
            <person name="Yoshiki S."/>
            <person name="Yoshihara R."/>
            <person name="Yukawa K."/>
            <person name="Zhong H."/>
            <person name="Yano M."/>
            <person name="Yuan Q."/>
            <person name="Ouyang S."/>
            <person name="Liu J."/>
            <person name="Jones K.M."/>
            <person name="Gansberger K."/>
            <person name="Moffat K."/>
            <person name="Hill J."/>
            <person name="Bera J."/>
            <person name="Fadrosh D."/>
            <person name="Jin S."/>
            <person name="Johri S."/>
            <person name="Kim M."/>
            <person name="Overton L."/>
            <person name="Reardon M."/>
            <person name="Tsitrin T."/>
            <person name="Vuong H."/>
            <person name="Weaver B."/>
            <person name="Ciecko A."/>
            <person name="Tallon L."/>
            <person name="Jackson J."/>
            <person name="Pai G."/>
            <person name="Aken S.V."/>
            <person name="Utterback T."/>
            <person name="Reidmuller S."/>
            <person name="Feldblyum T."/>
            <person name="Hsiao J."/>
            <person name="Zismann V."/>
            <person name="Iobst S."/>
            <person name="de Vazeille A.R."/>
            <person name="Buell C.R."/>
            <person name="Ying K."/>
            <person name="Li Y."/>
            <person name="Lu T."/>
            <person name="Huang Y."/>
            <person name="Zhao Q."/>
            <person name="Feng Q."/>
            <person name="Zhang L."/>
            <person name="Zhu J."/>
            <person name="Weng Q."/>
            <person name="Mu J."/>
            <person name="Lu Y."/>
            <person name="Fan D."/>
            <person name="Liu Y."/>
            <person name="Guan J."/>
            <person name="Zhang Y."/>
            <person name="Yu S."/>
            <person name="Liu X."/>
            <person name="Zhang Y."/>
            <person name="Hong G."/>
            <person name="Han B."/>
            <person name="Choisne N."/>
            <person name="Demange N."/>
            <person name="Orjeda G."/>
            <person name="Samain S."/>
            <person name="Cattolico L."/>
            <person name="Pelletier E."/>
            <person name="Couloux A."/>
            <person name="Segurens B."/>
            <person name="Wincker P."/>
            <person name="D'Hont A."/>
            <person name="Scarpelli C."/>
            <person name="Weissenbach J."/>
            <person name="Salanoubat M."/>
            <person name="Quetier F."/>
            <person name="Yu Y."/>
            <person name="Kim H.R."/>
            <person name="Rambo T."/>
            <person name="Currie J."/>
            <person name="Collura K."/>
            <person name="Luo M."/>
            <person name="Yang T."/>
            <person name="Ammiraju J.S.S."/>
            <person name="Engler F."/>
            <person name="Soderlund C."/>
            <person name="Wing R.A."/>
            <person name="Palmer L.E."/>
            <person name="de la Bastide M."/>
            <person name="Spiegel L."/>
            <person name="Nascimento L."/>
            <person name="Zutavern T."/>
            <person name="O'Shaughnessy A."/>
            <person name="Dike S."/>
            <person name="Dedhia N."/>
            <person name="Preston R."/>
            <person name="Balija V."/>
            <person name="McCombie W.R."/>
            <person name="Chow T."/>
            <person name="Chen H."/>
            <person name="Chung M."/>
            <person name="Chen C."/>
            <person name="Shaw J."/>
            <person name="Wu H."/>
            <person name="Hsiao K."/>
            <person name="Chao Y."/>
            <person name="Chu M."/>
            <person name="Cheng C."/>
            <person name="Hour A."/>
            <person name="Lee P."/>
            <person name="Lin S."/>
            <person name="Lin Y."/>
            <person name="Liou J."/>
            <person name="Liu S."/>
            <person name="Hsing Y."/>
            <person name="Raghuvanshi S."/>
            <person name="Mohanty A."/>
            <person name="Bharti A.K."/>
            <person name="Gaur A."/>
            <person name="Gupta V."/>
            <person name="Kumar D."/>
            <person name="Ravi V."/>
            <person name="Vij S."/>
            <person name="Kapur A."/>
            <person name="Khurana P."/>
            <person name="Khurana P."/>
            <person name="Khurana J.P."/>
            <person name="Tyagi A.K."/>
            <person name="Gaikwad K."/>
            <person name="Singh A."/>
            <person name="Dalal V."/>
            <person name="Srivastava S."/>
            <person name="Dixit A."/>
            <person name="Pal A.K."/>
            <person name="Ghazi I.A."/>
            <person name="Yadav M."/>
            <person name="Pandit A."/>
            <person name="Bhargava A."/>
            <person name="Sureshbabu K."/>
            <person name="Batra K."/>
            <person name="Sharma T.R."/>
            <person name="Mohapatra T."/>
            <person name="Singh N.K."/>
            <person name="Messing J."/>
            <person name="Nelson A.B."/>
            <person name="Fuks G."/>
            <person name="Kavchok S."/>
            <person name="Keizer G."/>
            <person name="Linton E."/>
            <person name="Llaca V."/>
            <person name="Song R."/>
            <person name="Tanyolac B."/>
            <person name="Young S."/>
            <person name="Ho-Il K."/>
            <person name="Hahn J.H."/>
            <person name="Sangsakoo G."/>
            <person name="Vanavichit A."/>
            <person name="de Mattos Luiz.A.T."/>
            <person name="Zimmer P.D."/>
            <person name="Malone G."/>
            <person name="Dellagostin O."/>
            <person name="de Oliveira A.C."/>
            <person name="Bevan M."/>
            <person name="Bancroft I."/>
            <person name="Minx P."/>
            <person name="Cordum H."/>
            <person name="Wilson R."/>
            <person name="Cheng Z."/>
            <person name="Jin W."/>
            <person name="Jiang J."/>
            <person name="Leong S.A."/>
            <person name="Iwama H."/>
            <person name="Gojobori T."/>
            <person name="Itoh T."/>
            <person name="Niimura Y."/>
            <person name="Fujii Y."/>
            <person name="Habara T."/>
            <person name="Sakai H."/>
            <person name="Sato Y."/>
            <person name="Wilson G."/>
            <person name="Kumar K."/>
            <person name="McCouch S."/>
            <person name="Juretic N."/>
            <person name="Hoen D."/>
            <person name="Wright S."/>
            <person name="Bruskiewich R."/>
            <person name="Bureau T."/>
            <person name="Miyao A."/>
            <person name="Hirochika H."/>
            <person name="Nishikawa T."/>
            <person name="Kadowaki K."/>
            <person name="Sugiura M."/>
            <person name="Burr B."/>
            <person name="Sasaki T."/>
        </authorList>
    </citation>
    <scope>NUCLEOTIDE SEQUENCE [LARGE SCALE GENOMIC DNA]</scope>
    <source>
        <strain evidence="4">cv. Nipponbare</strain>
    </source>
</reference>
<dbReference type="AlphaFoldDB" id="Q6K9D9"/>
<evidence type="ECO:0000256" key="1">
    <source>
        <dbReference type="SAM" id="MobiDB-lite"/>
    </source>
</evidence>
<name>Q6K9D9_ORYSJ</name>
<feature type="compositionally biased region" description="Basic residues" evidence="1">
    <location>
        <begin position="140"/>
        <end position="156"/>
    </location>
</feature>
<feature type="region of interest" description="Disordered" evidence="1">
    <location>
        <begin position="245"/>
        <end position="304"/>
    </location>
</feature>
<feature type="compositionally biased region" description="Low complexity" evidence="1">
    <location>
        <begin position="204"/>
        <end position="217"/>
    </location>
</feature>
<proteinExistence type="predicted"/>
<evidence type="ECO:0000313" key="3">
    <source>
        <dbReference type="EMBL" id="BAD22991.1"/>
    </source>
</evidence>